<evidence type="ECO:0000256" key="1">
    <source>
        <dbReference type="ARBA" id="ARBA00004477"/>
    </source>
</evidence>
<dbReference type="EMBL" id="CAJHNH020001174">
    <property type="protein sequence ID" value="CAG5121851.1"/>
    <property type="molecule type" value="Genomic_DNA"/>
</dbReference>
<dbReference type="Proteomes" id="UP000678393">
    <property type="component" value="Unassembled WGS sequence"/>
</dbReference>
<name>A0A8S3Z3V8_9EUPU</name>
<keyword evidence="10" id="KW-1185">Reference proteome</keyword>
<evidence type="ECO:0000256" key="5">
    <source>
        <dbReference type="ARBA" id="ARBA00023002"/>
    </source>
</evidence>
<dbReference type="InterPro" id="IPR014430">
    <property type="entry name" value="Scs7"/>
</dbReference>
<protein>
    <submittedName>
        <fullName evidence="9">Uncharacterized protein</fullName>
    </submittedName>
</protein>
<comment type="caution">
    <text evidence="9">The sequence shown here is derived from an EMBL/GenBank/DDBJ whole genome shotgun (WGS) entry which is preliminary data.</text>
</comment>
<evidence type="ECO:0000256" key="7">
    <source>
        <dbReference type="ARBA" id="ARBA00023136"/>
    </source>
</evidence>
<dbReference type="GO" id="GO:0005789">
    <property type="term" value="C:endoplasmic reticulum membrane"/>
    <property type="evidence" value="ECO:0007669"/>
    <property type="project" value="UniProtKB-SubCell"/>
</dbReference>
<feature type="non-terminal residue" evidence="9">
    <location>
        <position position="79"/>
    </location>
</feature>
<keyword evidence="7 8" id="KW-0472">Membrane</keyword>
<dbReference type="AlphaFoldDB" id="A0A8S3Z3V8"/>
<keyword evidence="3" id="KW-0256">Endoplasmic reticulum</keyword>
<proteinExistence type="predicted"/>
<keyword evidence="4 8" id="KW-1133">Transmembrane helix</keyword>
<evidence type="ECO:0000313" key="10">
    <source>
        <dbReference type="Proteomes" id="UP000678393"/>
    </source>
</evidence>
<evidence type="ECO:0000256" key="6">
    <source>
        <dbReference type="ARBA" id="ARBA00023098"/>
    </source>
</evidence>
<keyword evidence="5" id="KW-0560">Oxidoreductase</keyword>
<dbReference type="PANTHER" id="PTHR12863:SF1">
    <property type="entry name" value="FATTY ACID 2-HYDROXYLASE"/>
    <property type="match status" value="1"/>
</dbReference>
<keyword evidence="2 8" id="KW-0812">Transmembrane</keyword>
<organism evidence="9 10">
    <name type="scientific">Candidula unifasciata</name>
    <dbReference type="NCBI Taxonomy" id="100452"/>
    <lineage>
        <taxon>Eukaryota</taxon>
        <taxon>Metazoa</taxon>
        <taxon>Spiralia</taxon>
        <taxon>Lophotrochozoa</taxon>
        <taxon>Mollusca</taxon>
        <taxon>Gastropoda</taxon>
        <taxon>Heterobranchia</taxon>
        <taxon>Euthyneura</taxon>
        <taxon>Panpulmonata</taxon>
        <taxon>Eupulmonata</taxon>
        <taxon>Stylommatophora</taxon>
        <taxon>Helicina</taxon>
        <taxon>Helicoidea</taxon>
        <taxon>Geomitridae</taxon>
        <taxon>Candidula</taxon>
    </lineage>
</organism>
<sequence length="79" mass="9498">YNNDIVDWSKPMLGQVECLGDKYFDWTHQQVNRPLRLFASDFAEMITKADWWFIPITWLPIAIFYMYRSFSILCQSPEV</sequence>
<reference evidence="9" key="1">
    <citation type="submission" date="2021-04" db="EMBL/GenBank/DDBJ databases">
        <authorList>
            <consortium name="Molecular Ecology Group"/>
        </authorList>
    </citation>
    <scope>NUCLEOTIDE SEQUENCE</scope>
</reference>
<dbReference type="GO" id="GO:0006631">
    <property type="term" value="P:fatty acid metabolic process"/>
    <property type="evidence" value="ECO:0007669"/>
    <property type="project" value="TreeGrafter"/>
</dbReference>
<dbReference type="PANTHER" id="PTHR12863">
    <property type="entry name" value="FATTY ACID HYDROXYLASE"/>
    <property type="match status" value="1"/>
</dbReference>
<gene>
    <name evidence="9" type="ORF">CUNI_LOCUS7409</name>
</gene>
<comment type="subcellular location">
    <subcellularLocation>
        <location evidence="1">Endoplasmic reticulum membrane</location>
        <topology evidence="1">Multi-pass membrane protein</topology>
    </subcellularLocation>
</comment>
<keyword evidence="6" id="KW-0443">Lipid metabolism</keyword>
<dbReference type="OrthoDB" id="2204368at2759"/>
<feature type="transmembrane region" description="Helical" evidence="8">
    <location>
        <begin position="51"/>
        <end position="67"/>
    </location>
</feature>
<feature type="non-terminal residue" evidence="9">
    <location>
        <position position="1"/>
    </location>
</feature>
<accession>A0A8S3Z3V8</accession>
<evidence type="ECO:0000313" key="9">
    <source>
        <dbReference type="EMBL" id="CAG5121851.1"/>
    </source>
</evidence>
<evidence type="ECO:0000256" key="8">
    <source>
        <dbReference type="SAM" id="Phobius"/>
    </source>
</evidence>
<evidence type="ECO:0000256" key="4">
    <source>
        <dbReference type="ARBA" id="ARBA00022989"/>
    </source>
</evidence>
<dbReference type="GO" id="GO:0080132">
    <property type="term" value="F:fatty acid 2-hydroxylase activity"/>
    <property type="evidence" value="ECO:0007669"/>
    <property type="project" value="InterPro"/>
</dbReference>
<evidence type="ECO:0000256" key="3">
    <source>
        <dbReference type="ARBA" id="ARBA00022824"/>
    </source>
</evidence>
<evidence type="ECO:0000256" key="2">
    <source>
        <dbReference type="ARBA" id="ARBA00022692"/>
    </source>
</evidence>